<reference evidence="2" key="1">
    <citation type="submission" date="2019-08" db="EMBL/GenBank/DDBJ databases">
        <authorList>
            <person name="Kucharzyk K."/>
            <person name="Murdoch R.W."/>
            <person name="Higgins S."/>
            <person name="Loffler F."/>
        </authorList>
    </citation>
    <scope>NUCLEOTIDE SEQUENCE</scope>
</reference>
<sequence length="209" mass="20640">MLTVGGPASFSSLAASGGAAVSGLATVGSLATTGSVNAASVNAGDRVVTPVLQAAAAANGSLEVTNNANVAGSVTASNFVGYGTIPIGGIIMWSGTNVPAGWALCDGTKGTPNLSGRFVLSGPLTQVKATGGAANVTLAVANLPLHTHTMAFSTVGYSASYNSSSETTGAPYNGRNSGTQWRTSDGTGSGSAFSILPPYYVLAYIMRIQ</sequence>
<gene>
    <name evidence="2" type="ORF">SDC9_176509</name>
</gene>
<protein>
    <submittedName>
        <fullName evidence="2">Uncharacterized protein</fullName>
    </submittedName>
</protein>
<dbReference type="SUPFAM" id="SSF88874">
    <property type="entry name" value="Receptor-binding domain of short tail fibre protein gp12"/>
    <property type="match status" value="1"/>
</dbReference>
<organism evidence="2">
    <name type="scientific">bioreactor metagenome</name>
    <dbReference type="NCBI Taxonomy" id="1076179"/>
    <lineage>
        <taxon>unclassified sequences</taxon>
        <taxon>metagenomes</taxon>
        <taxon>ecological metagenomes</taxon>
    </lineage>
</organism>
<accession>A0A645GQ78</accession>
<dbReference type="EMBL" id="VSSQ01079580">
    <property type="protein sequence ID" value="MPN29061.1"/>
    <property type="molecule type" value="Genomic_DNA"/>
</dbReference>
<proteinExistence type="predicted"/>
<dbReference type="CDD" id="cd22641">
    <property type="entry name" value="C24-like"/>
    <property type="match status" value="1"/>
</dbReference>
<dbReference type="AlphaFoldDB" id="A0A645GQ78"/>
<dbReference type="Gene3D" id="3.90.1340.10">
    <property type="entry name" value="Phage tail collar domain"/>
    <property type="match status" value="1"/>
</dbReference>
<feature type="region of interest" description="Disordered" evidence="1">
    <location>
        <begin position="168"/>
        <end position="189"/>
    </location>
</feature>
<evidence type="ECO:0000313" key="2">
    <source>
        <dbReference type="EMBL" id="MPN29061.1"/>
    </source>
</evidence>
<comment type="caution">
    <text evidence="2">The sequence shown here is derived from an EMBL/GenBank/DDBJ whole genome shotgun (WGS) entry which is preliminary data.</text>
</comment>
<dbReference type="InterPro" id="IPR037053">
    <property type="entry name" value="Phage_tail_collar_dom_sf"/>
</dbReference>
<evidence type="ECO:0000256" key="1">
    <source>
        <dbReference type="SAM" id="MobiDB-lite"/>
    </source>
</evidence>
<name>A0A645GQ78_9ZZZZ</name>